<feature type="signal peptide" evidence="1">
    <location>
        <begin position="1"/>
        <end position="24"/>
    </location>
</feature>
<organism evidence="2 3">
    <name type="scientific">Rheinheimera maricola</name>
    <dbReference type="NCBI Taxonomy" id="2793282"/>
    <lineage>
        <taxon>Bacteria</taxon>
        <taxon>Pseudomonadati</taxon>
        <taxon>Pseudomonadota</taxon>
        <taxon>Gammaproteobacteria</taxon>
        <taxon>Chromatiales</taxon>
        <taxon>Chromatiaceae</taxon>
        <taxon>Rheinheimera</taxon>
    </lineage>
</organism>
<reference evidence="2 3" key="1">
    <citation type="submission" date="2021-08" db="EMBL/GenBank/DDBJ databases">
        <title>Rheinheimera aquimaris sp. nov., isolated from seawater of the East Sea in Korea.</title>
        <authorList>
            <person name="Kim K.H."/>
            <person name="Wenting R."/>
            <person name="Kim K.R."/>
            <person name="Jeon C.O."/>
        </authorList>
    </citation>
    <scope>NUCLEOTIDE SEQUENCE [LARGE SCALE GENOMIC DNA]</scope>
    <source>
        <strain evidence="2 3">MA-13</strain>
    </source>
</reference>
<evidence type="ECO:0000313" key="3">
    <source>
        <dbReference type="Proteomes" id="UP000663814"/>
    </source>
</evidence>
<dbReference type="SUPFAM" id="SSF56281">
    <property type="entry name" value="Metallo-hydrolase/oxidoreductase"/>
    <property type="match status" value="1"/>
</dbReference>
<keyword evidence="3" id="KW-1185">Reference proteome</keyword>
<dbReference type="RefSeq" id="WP_205310873.1">
    <property type="nucleotide sequence ID" value="NZ_JAERPS020000003.1"/>
</dbReference>
<sequence length="494" mass="55475">MKVITHLVTGFLLLALTAFCGVAAKNNVPAKTASSDEVKSIVDKMVIAYGGDALLQANSVKVVDYNKGPWPGEGESPDVPELWRINEELTIDYKNRRKSLLSYRVPRSTLDLEKWVQQGDSTIMYDILHEKYSEENWANFDRLGASLERSSDTLQARRLASLTAELEYLGDEYFRGRVQQKLMLQHASGERYTYFVDNTSGLIHKILRQHPRAGEMLYVFSNHNTAAKVAFARDMNFFVNGQLRLSSVHRDLTLEPDLTAAFSGYAHFTPWGETFDSSEFTAKKLSTGVYQAGKGRALTVFIEQADHYIAMGAAEALAENFAEIKKLSLQDKPLKYFVVTHHHNANVRGLDNALALGATLVIAMQHQATILKHANTAQPDKLLLIPERATFTLGDLMLFDIATAHAQHYLLAYLPSAGIVLAEDHYVTELKTAKPRIYQDMVRFAQALEELKLDVKTLVDIRGWRQFSMKEFSQWTSDFTPKTCPAGYPICVDG</sequence>
<protein>
    <submittedName>
        <fullName evidence="2">Uncharacterized protein</fullName>
    </submittedName>
</protein>
<dbReference type="EMBL" id="JAERPS020000003">
    <property type="protein sequence ID" value="MBZ9612122.1"/>
    <property type="molecule type" value="Genomic_DNA"/>
</dbReference>
<accession>A0ABS7XBX7</accession>
<evidence type="ECO:0000313" key="2">
    <source>
        <dbReference type="EMBL" id="MBZ9612122.1"/>
    </source>
</evidence>
<gene>
    <name evidence="2" type="ORF">I4W93_011005</name>
</gene>
<proteinExistence type="predicted"/>
<dbReference type="InterPro" id="IPR036866">
    <property type="entry name" value="RibonucZ/Hydroxyglut_hydro"/>
</dbReference>
<feature type="chain" id="PRO_5046072726" evidence="1">
    <location>
        <begin position="25"/>
        <end position="494"/>
    </location>
</feature>
<comment type="caution">
    <text evidence="2">The sequence shown here is derived from an EMBL/GenBank/DDBJ whole genome shotgun (WGS) entry which is preliminary data.</text>
</comment>
<evidence type="ECO:0000256" key="1">
    <source>
        <dbReference type="SAM" id="SignalP"/>
    </source>
</evidence>
<dbReference type="Gene3D" id="3.60.15.10">
    <property type="entry name" value="Ribonuclease Z/Hydroxyacylglutathione hydrolase-like"/>
    <property type="match status" value="1"/>
</dbReference>
<dbReference type="Proteomes" id="UP000663814">
    <property type="component" value="Unassembled WGS sequence"/>
</dbReference>
<keyword evidence="1" id="KW-0732">Signal</keyword>
<name>A0ABS7XBX7_9GAMM</name>